<name>A0A4Y9ABS8_9BACI</name>
<dbReference type="PANTHER" id="PTHR21064">
    <property type="entry name" value="AMINOGLYCOSIDE PHOSPHOTRANSFERASE DOMAIN-CONTAINING PROTEIN-RELATED"/>
    <property type="match status" value="1"/>
</dbReference>
<feature type="domain" description="Aminoglycoside phosphotransferase" evidence="2">
    <location>
        <begin position="40"/>
        <end position="265"/>
    </location>
</feature>
<evidence type="ECO:0000313" key="4">
    <source>
        <dbReference type="Proteomes" id="UP000298484"/>
    </source>
</evidence>
<organism evidence="3 4">
    <name type="scientific">Lentibacillus salicampi</name>
    <dbReference type="NCBI Taxonomy" id="175306"/>
    <lineage>
        <taxon>Bacteria</taxon>
        <taxon>Bacillati</taxon>
        <taxon>Bacillota</taxon>
        <taxon>Bacilli</taxon>
        <taxon>Bacillales</taxon>
        <taxon>Bacillaceae</taxon>
        <taxon>Lentibacillus</taxon>
    </lineage>
</organism>
<sequence>MHVLHINVRHSLIDTETIKQLAVDYGLPGDVQCEILARGLNDTYLITDQHDTKYIYKLYRSGWRDREAILFELEAIHHLYKQSFRASYPFEKGNGDYLTEVMAPEGKRYGALFSYTVGERPQMTPANSEVIGATLGRLHELTADYAPERGRGFELDTQTLIDEPAAIISPVIERYLGGTAVKILHIVVENTKADLAEFDLDKGFCHGDFHNHNMHIQDDIIEVFDFDNCAIGYRAYDMAVSWWNLKNNYRNLETECWDAFLKGYLIERDLATDDVRSLPLFITARRIWLMGTMIAHDDVWGTNWINEQTLKLFIGQLRTDRPGDEDLQKLDENVLNGGE</sequence>
<dbReference type="Proteomes" id="UP000298484">
    <property type="component" value="Unassembled WGS sequence"/>
</dbReference>
<keyword evidence="4" id="KW-1185">Reference proteome</keyword>
<dbReference type="PANTHER" id="PTHR21064:SF6">
    <property type="entry name" value="AMINOGLYCOSIDE PHOSPHOTRANSFERASE DOMAIN-CONTAINING PROTEIN"/>
    <property type="match status" value="1"/>
</dbReference>
<gene>
    <name evidence="3" type="ORF">E4U82_07885</name>
</gene>
<dbReference type="SUPFAM" id="SSF56112">
    <property type="entry name" value="Protein kinase-like (PK-like)"/>
    <property type="match status" value="1"/>
</dbReference>
<comment type="similarity">
    <text evidence="1">Belongs to the pseudomonas-type ThrB family.</text>
</comment>
<evidence type="ECO:0000259" key="2">
    <source>
        <dbReference type="Pfam" id="PF01636"/>
    </source>
</evidence>
<proteinExistence type="inferred from homology"/>
<dbReference type="GO" id="GO:0004413">
    <property type="term" value="F:homoserine kinase activity"/>
    <property type="evidence" value="ECO:0007669"/>
    <property type="project" value="TreeGrafter"/>
</dbReference>
<evidence type="ECO:0000313" key="3">
    <source>
        <dbReference type="EMBL" id="TFJ93246.1"/>
    </source>
</evidence>
<dbReference type="EMBL" id="SRHY01000008">
    <property type="protein sequence ID" value="TFJ93246.1"/>
    <property type="molecule type" value="Genomic_DNA"/>
</dbReference>
<evidence type="ECO:0000256" key="1">
    <source>
        <dbReference type="ARBA" id="ARBA00038240"/>
    </source>
</evidence>
<protein>
    <recommendedName>
        <fullName evidence="2">Aminoglycoside phosphotransferase domain-containing protein</fullName>
    </recommendedName>
</protein>
<comment type="caution">
    <text evidence="3">The sequence shown here is derived from an EMBL/GenBank/DDBJ whole genome shotgun (WGS) entry which is preliminary data.</text>
</comment>
<dbReference type="InterPro" id="IPR002575">
    <property type="entry name" value="Aminoglycoside_PTrfase"/>
</dbReference>
<dbReference type="Gene3D" id="3.90.1200.10">
    <property type="match status" value="1"/>
</dbReference>
<dbReference type="InterPro" id="IPR050249">
    <property type="entry name" value="Pseudomonas-type_ThrB"/>
</dbReference>
<dbReference type="AlphaFoldDB" id="A0A4Y9ABS8"/>
<dbReference type="OrthoDB" id="9800774at2"/>
<reference evidence="3 4" key="1">
    <citation type="submission" date="2019-03" db="EMBL/GenBank/DDBJ databases">
        <title>Genome sequence of Lentibacillus salicampi ATCC BAA-719.</title>
        <authorList>
            <person name="Maclea K.S."/>
            <person name="Simoes Junior M."/>
        </authorList>
    </citation>
    <scope>NUCLEOTIDE SEQUENCE [LARGE SCALE GENOMIC DNA]</scope>
    <source>
        <strain evidence="3 4">ATCC BAA-719</strain>
    </source>
</reference>
<dbReference type="Pfam" id="PF01636">
    <property type="entry name" value="APH"/>
    <property type="match status" value="1"/>
</dbReference>
<dbReference type="GO" id="GO:0009088">
    <property type="term" value="P:threonine biosynthetic process"/>
    <property type="evidence" value="ECO:0007669"/>
    <property type="project" value="TreeGrafter"/>
</dbReference>
<dbReference type="Gene3D" id="3.30.200.20">
    <property type="entry name" value="Phosphorylase Kinase, domain 1"/>
    <property type="match status" value="1"/>
</dbReference>
<dbReference type="InterPro" id="IPR011009">
    <property type="entry name" value="Kinase-like_dom_sf"/>
</dbReference>
<accession>A0A4Y9ABS8</accession>